<dbReference type="EMBL" id="PIPO01000001">
    <property type="protein sequence ID" value="RUO35082.1"/>
    <property type="molecule type" value="Genomic_DNA"/>
</dbReference>
<organism evidence="1 2">
    <name type="scientific">Aliidiomarina soli</name>
    <dbReference type="NCBI Taxonomy" id="1928574"/>
    <lineage>
        <taxon>Bacteria</taxon>
        <taxon>Pseudomonadati</taxon>
        <taxon>Pseudomonadota</taxon>
        <taxon>Gammaproteobacteria</taxon>
        <taxon>Alteromonadales</taxon>
        <taxon>Idiomarinaceae</taxon>
        <taxon>Aliidiomarina</taxon>
    </lineage>
</organism>
<comment type="caution">
    <text evidence="1">The sequence shown here is derived from an EMBL/GenBank/DDBJ whole genome shotgun (WGS) entry which is preliminary data.</text>
</comment>
<evidence type="ECO:0000313" key="1">
    <source>
        <dbReference type="EMBL" id="RUO35082.1"/>
    </source>
</evidence>
<evidence type="ECO:0000313" key="2">
    <source>
        <dbReference type="Proteomes" id="UP000287823"/>
    </source>
</evidence>
<gene>
    <name evidence="1" type="ORF">CWE14_03550</name>
</gene>
<protein>
    <submittedName>
        <fullName evidence="1">Uncharacterized protein</fullName>
    </submittedName>
</protein>
<dbReference type="AlphaFoldDB" id="A0A432WMN8"/>
<keyword evidence="2" id="KW-1185">Reference proteome</keyword>
<dbReference type="RefSeq" id="WP_126798092.1">
    <property type="nucleotide sequence ID" value="NZ_PIPO01000001.1"/>
</dbReference>
<accession>A0A432WMN8</accession>
<sequence>MTYRKWYKNPEMIVALSALLIGLVTAFTSIYSAYVDREYSRASVWPRLEIFRSFSGDSFSYGVSNNGTGPAIIKYAKVHDGEKYVKAWHEIEPFEDIIQSHISTRTLSPQNSVKPVAYQGESADALATADTSITIELCYCSIYEECWVIDKSNRPTSVQACMIEDEQKFLQ</sequence>
<dbReference type="Proteomes" id="UP000287823">
    <property type="component" value="Unassembled WGS sequence"/>
</dbReference>
<name>A0A432WMN8_9GAMM</name>
<proteinExistence type="predicted"/>
<reference evidence="1 2" key="1">
    <citation type="journal article" date="2011" name="Front. Microbiol.">
        <title>Genomic signatures of strain selection and enhancement in Bacillus atrophaeus var. globigii, a historical biowarfare simulant.</title>
        <authorList>
            <person name="Gibbons H.S."/>
            <person name="Broomall S.M."/>
            <person name="McNew L.A."/>
            <person name="Daligault H."/>
            <person name="Chapman C."/>
            <person name="Bruce D."/>
            <person name="Karavis M."/>
            <person name="Krepps M."/>
            <person name="McGregor P.A."/>
            <person name="Hong C."/>
            <person name="Park K.H."/>
            <person name="Akmal A."/>
            <person name="Feldman A."/>
            <person name="Lin J.S."/>
            <person name="Chang W.E."/>
            <person name="Higgs B.W."/>
            <person name="Demirev P."/>
            <person name="Lindquist J."/>
            <person name="Liem A."/>
            <person name="Fochler E."/>
            <person name="Read T.D."/>
            <person name="Tapia R."/>
            <person name="Johnson S."/>
            <person name="Bishop-Lilly K.A."/>
            <person name="Detter C."/>
            <person name="Han C."/>
            <person name="Sozhamannan S."/>
            <person name="Rosenzweig C.N."/>
            <person name="Skowronski E.W."/>
        </authorList>
    </citation>
    <scope>NUCLEOTIDE SEQUENCE [LARGE SCALE GENOMIC DNA]</scope>
    <source>
        <strain evidence="1 2">Y4G10-17</strain>
    </source>
</reference>